<proteinExistence type="predicted"/>
<protein>
    <recommendedName>
        <fullName evidence="3">Transposase</fullName>
    </recommendedName>
</protein>
<accession>A0ABR8F4K0</accession>
<organism evidence="1 2">
    <name type="scientific">Nostoc linckia FACHB-391</name>
    <dbReference type="NCBI Taxonomy" id="2692906"/>
    <lineage>
        <taxon>Bacteria</taxon>
        <taxon>Bacillati</taxon>
        <taxon>Cyanobacteriota</taxon>
        <taxon>Cyanophyceae</taxon>
        <taxon>Nostocales</taxon>
        <taxon>Nostocaceae</taxon>
        <taxon>Nostoc</taxon>
    </lineage>
</organism>
<evidence type="ECO:0000313" key="2">
    <source>
        <dbReference type="Proteomes" id="UP000604661"/>
    </source>
</evidence>
<gene>
    <name evidence="1" type="ORF">H6G95_32025</name>
</gene>
<reference evidence="1 2" key="1">
    <citation type="journal article" date="2020" name="ISME J.">
        <title>Comparative genomics reveals insights into cyanobacterial evolution and habitat adaptation.</title>
        <authorList>
            <person name="Chen M.Y."/>
            <person name="Teng W.K."/>
            <person name="Zhao L."/>
            <person name="Hu C.X."/>
            <person name="Zhou Y.K."/>
            <person name="Han B.P."/>
            <person name="Song L.R."/>
            <person name="Shu W.S."/>
        </authorList>
    </citation>
    <scope>NUCLEOTIDE SEQUENCE [LARGE SCALE GENOMIC DNA]</scope>
    <source>
        <strain evidence="1 2">FACHB-391</strain>
    </source>
</reference>
<evidence type="ECO:0008006" key="3">
    <source>
        <dbReference type="Google" id="ProtNLM"/>
    </source>
</evidence>
<dbReference type="RefSeq" id="WP_190900079.1">
    <property type="nucleotide sequence ID" value="NZ_JACJTE010000070.1"/>
</dbReference>
<comment type="caution">
    <text evidence="1">The sequence shown here is derived from an EMBL/GenBank/DDBJ whole genome shotgun (WGS) entry which is preliminary data.</text>
</comment>
<dbReference type="Proteomes" id="UP000604661">
    <property type="component" value="Unassembled WGS sequence"/>
</dbReference>
<dbReference type="EMBL" id="JACJTE010000070">
    <property type="protein sequence ID" value="MBD2565128.1"/>
    <property type="molecule type" value="Genomic_DNA"/>
</dbReference>
<evidence type="ECO:0000313" key="1">
    <source>
        <dbReference type="EMBL" id="MBD2565128.1"/>
    </source>
</evidence>
<name>A0ABR8F4K0_NOSLI</name>
<sequence>MKKSNLKLKSNLMVESIDGIEVKNAKEQIRHFPGDFAALIEPNRMKDVRIREKYFTSQQIIEYQQTIVCYVCKKTCAGTCQRSS</sequence>
<keyword evidence="2" id="KW-1185">Reference proteome</keyword>